<feature type="transmembrane region" description="Helical" evidence="2">
    <location>
        <begin position="244"/>
        <end position="264"/>
    </location>
</feature>
<evidence type="ECO:0000256" key="2">
    <source>
        <dbReference type="SAM" id="Phobius"/>
    </source>
</evidence>
<keyword evidence="2" id="KW-1133">Transmembrane helix</keyword>
<feature type="transmembrane region" description="Helical" evidence="2">
    <location>
        <begin position="82"/>
        <end position="106"/>
    </location>
</feature>
<keyword evidence="4" id="KW-1185">Reference proteome</keyword>
<dbReference type="AlphaFoldDB" id="A0A1Y1IA46"/>
<dbReference type="EMBL" id="DF237192">
    <property type="protein sequence ID" value="GAQ85587.1"/>
    <property type="molecule type" value="Genomic_DNA"/>
</dbReference>
<feature type="compositionally biased region" description="Low complexity" evidence="1">
    <location>
        <begin position="316"/>
        <end position="331"/>
    </location>
</feature>
<sequence>MRGAGPLNVGNIWRKLQSVKFSRKCFMAALSSVAKNLGTYMPIGTTTVYSVLVPLVFSNETGAIDSVCNFDKVPVAASTRGLLSLIIAVLGVICMLAPFVVFNYGADPAYSFLLWQRTTTQLSAEAARNEANIALEQALKDWDKYTEAVGAFNSEVNALEAGSTLQEPFSTKREAVHDLKIIAEASRKAADRAQERANTARTGQVSRSAVHYARSALSITAFLTFALLSPSSTSCLFKGKIPDSVVRVLPIVVGVVLAVVAGFLPAPKPGEAWPFDAPSQGTTALPLVIAAELKKQKEDALKQIQEAADAATQSRTAPPQTAEPAATAPATEPERPNPSRSQSELPDPSRHPSELPAPPRPQSNTATRATEESGTHVMNNHLSA</sequence>
<gene>
    <name evidence="3" type="ORF">KFL_002430030</name>
</gene>
<feature type="transmembrane region" description="Helical" evidence="2">
    <location>
        <begin position="216"/>
        <end position="237"/>
    </location>
</feature>
<protein>
    <submittedName>
        <fullName evidence="3">Uncharacterized protein</fullName>
    </submittedName>
</protein>
<keyword evidence="2" id="KW-0812">Transmembrane</keyword>
<evidence type="ECO:0000313" key="3">
    <source>
        <dbReference type="EMBL" id="GAQ85587.1"/>
    </source>
</evidence>
<accession>A0A1Y1IA46</accession>
<keyword evidence="2" id="KW-0472">Membrane</keyword>
<dbReference type="Proteomes" id="UP000054558">
    <property type="component" value="Unassembled WGS sequence"/>
</dbReference>
<organism evidence="3 4">
    <name type="scientific">Klebsormidium nitens</name>
    <name type="common">Green alga</name>
    <name type="synonym">Ulothrix nitens</name>
    <dbReference type="NCBI Taxonomy" id="105231"/>
    <lineage>
        <taxon>Eukaryota</taxon>
        <taxon>Viridiplantae</taxon>
        <taxon>Streptophyta</taxon>
        <taxon>Klebsormidiophyceae</taxon>
        <taxon>Klebsormidiales</taxon>
        <taxon>Klebsormidiaceae</taxon>
        <taxon>Klebsormidium</taxon>
    </lineage>
</organism>
<evidence type="ECO:0000256" key="1">
    <source>
        <dbReference type="SAM" id="MobiDB-lite"/>
    </source>
</evidence>
<feature type="region of interest" description="Disordered" evidence="1">
    <location>
        <begin position="305"/>
        <end position="384"/>
    </location>
</feature>
<proteinExistence type="predicted"/>
<reference evidence="3 4" key="1">
    <citation type="journal article" date="2014" name="Nat. Commun.">
        <title>Klebsormidium flaccidum genome reveals primary factors for plant terrestrial adaptation.</title>
        <authorList>
            <person name="Hori K."/>
            <person name="Maruyama F."/>
            <person name="Fujisawa T."/>
            <person name="Togashi T."/>
            <person name="Yamamoto N."/>
            <person name="Seo M."/>
            <person name="Sato S."/>
            <person name="Yamada T."/>
            <person name="Mori H."/>
            <person name="Tajima N."/>
            <person name="Moriyama T."/>
            <person name="Ikeuchi M."/>
            <person name="Watanabe M."/>
            <person name="Wada H."/>
            <person name="Kobayashi K."/>
            <person name="Saito M."/>
            <person name="Masuda T."/>
            <person name="Sasaki-Sekimoto Y."/>
            <person name="Mashiguchi K."/>
            <person name="Awai K."/>
            <person name="Shimojima M."/>
            <person name="Masuda S."/>
            <person name="Iwai M."/>
            <person name="Nobusawa T."/>
            <person name="Narise T."/>
            <person name="Kondo S."/>
            <person name="Saito H."/>
            <person name="Sato R."/>
            <person name="Murakawa M."/>
            <person name="Ihara Y."/>
            <person name="Oshima-Yamada Y."/>
            <person name="Ohtaka K."/>
            <person name="Satoh M."/>
            <person name="Sonobe K."/>
            <person name="Ishii M."/>
            <person name="Ohtani R."/>
            <person name="Kanamori-Sato M."/>
            <person name="Honoki R."/>
            <person name="Miyazaki D."/>
            <person name="Mochizuki H."/>
            <person name="Umetsu J."/>
            <person name="Higashi K."/>
            <person name="Shibata D."/>
            <person name="Kamiya Y."/>
            <person name="Sato N."/>
            <person name="Nakamura Y."/>
            <person name="Tabata S."/>
            <person name="Ida S."/>
            <person name="Kurokawa K."/>
            <person name="Ohta H."/>
        </authorList>
    </citation>
    <scope>NUCLEOTIDE SEQUENCE [LARGE SCALE GENOMIC DNA]</scope>
    <source>
        <strain evidence="3 4">NIES-2285</strain>
    </source>
</reference>
<name>A0A1Y1IA46_KLENI</name>
<evidence type="ECO:0000313" key="4">
    <source>
        <dbReference type="Proteomes" id="UP000054558"/>
    </source>
</evidence>